<protein>
    <submittedName>
        <fullName evidence="1">Uncharacterized protein</fullName>
    </submittedName>
</protein>
<reference evidence="2" key="1">
    <citation type="journal article" date="2019" name="Int. J. Syst. Evol. Microbiol.">
        <title>The Global Catalogue of Microorganisms (GCM) 10K type strain sequencing project: providing services to taxonomists for standard genome sequencing and annotation.</title>
        <authorList>
            <consortium name="The Broad Institute Genomics Platform"/>
            <consortium name="The Broad Institute Genome Sequencing Center for Infectious Disease"/>
            <person name="Wu L."/>
            <person name="Ma J."/>
        </authorList>
    </citation>
    <scope>NUCLEOTIDE SEQUENCE [LARGE SCALE GENOMIC DNA]</scope>
    <source>
        <strain evidence="2">CGMCC 1.8957</strain>
    </source>
</reference>
<dbReference type="Proteomes" id="UP000652430">
    <property type="component" value="Unassembled WGS sequence"/>
</dbReference>
<keyword evidence="2" id="KW-1185">Reference proteome</keyword>
<evidence type="ECO:0000313" key="1">
    <source>
        <dbReference type="EMBL" id="GHH24479.1"/>
    </source>
</evidence>
<sequence>MPNTSEFIDYEQLTLAALEKASLSATPAQQRTHLNQASVFATLGEKQRGLHPGGARIRSR</sequence>
<accession>A0ABQ3LTQ5</accession>
<evidence type="ECO:0000313" key="2">
    <source>
        <dbReference type="Proteomes" id="UP000652430"/>
    </source>
</evidence>
<proteinExistence type="predicted"/>
<dbReference type="RefSeq" id="WP_189677470.1">
    <property type="nucleotide sequence ID" value="NZ_BNAQ01000007.1"/>
</dbReference>
<organism evidence="1 2">
    <name type="scientific">Sphingomonas glacialis</name>
    <dbReference type="NCBI Taxonomy" id="658225"/>
    <lineage>
        <taxon>Bacteria</taxon>
        <taxon>Pseudomonadati</taxon>
        <taxon>Pseudomonadota</taxon>
        <taxon>Alphaproteobacteria</taxon>
        <taxon>Sphingomonadales</taxon>
        <taxon>Sphingomonadaceae</taxon>
        <taxon>Sphingomonas</taxon>
    </lineage>
</organism>
<name>A0ABQ3LTQ5_9SPHN</name>
<comment type="caution">
    <text evidence="1">The sequence shown here is derived from an EMBL/GenBank/DDBJ whole genome shotgun (WGS) entry which is preliminary data.</text>
</comment>
<dbReference type="EMBL" id="BNAQ01000007">
    <property type="protein sequence ID" value="GHH24479.1"/>
    <property type="molecule type" value="Genomic_DNA"/>
</dbReference>
<gene>
    <name evidence="1" type="ORF">GCM10008023_36550</name>
</gene>